<comment type="caution">
    <text evidence="4">The sequence shown here is derived from an EMBL/GenBank/DDBJ whole genome shotgun (WGS) entry which is preliminary data.</text>
</comment>
<name>A0A8X8XQP9_SALSN</name>
<keyword evidence="5" id="KW-1185">Reference proteome</keyword>
<dbReference type="FunFam" id="3.40.50.1000:FF:000119">
    <property type="entry name" value="Bifunctional riboflavin kinase/FMN phosphatase"/>
    <property type="match status" value="1"/>
</dbReference>
<dbReference type="FunFam" id="1.10.150.240:FF:000001">
    <property type="entry name" value="Haloacid dehalogenase-like hydrolase domain"/>
    <property type="match status" value="1"/>
</dbReference>
<dbReference type="AlphaFoldDB" id="A0A8X8XQP9"/>
<dbReference type="Pfam" id="PF13419">
    <property type="entry name" value="HAD_2"/>
    <property type="match status" value="1"/>
</dbReference>
<evidence type="ECO:0000313" key="4">
    <source>
        <dbReference type="EMBL" id="KAG6416859.1"/>
    </source>
</evidence>
<feature type="domain" description="Chromo" evidence="3">
    <location>
        <begin position="311"/>
        <end position="353"/>
    </location>
</feature>
<dbReference type="InterPro" id="IPR023214">
    <property type="entry name" value="HAD_sf"/>
</dbReference>
<dbReference type="GO" id="GO:0003824">
    <property type="term" value="F:catalytic activity"/>
    <property type="evidence" value="ECO:0007669"/>
    <property type="project" value="UniProtKB-ARBA"/>
</dbReference>
<proteinExistence type="inferred from homology"/>
<dbReference type="InterPro" id="IPR000953">
    <property type="entry name" value="Chromo/chromo_shadow_dom"/>
</dbReference>
<gene>
    <name evidence="4" type="ORF">SASPL_124300</name>
</gene>
<dbReference type="InterPro" id="IPR041492">
    <property type="entry name" value="HAD_2"/>
</dbReference>
<evidence type="ECO:0000256" key="1">
    <source>
        <dbReference type="ARBA" id="ARBA00006141"/>
    </source>
</evidence>
<reference evidence="4" key="1">
    <citation type="submission" date="2018-01" db="EMBL/GenBank/DDBJ databases">
        <authorList>
            <person name="Mao J.F."/>
        </authorList>
    </citation>
    <scope>NUCLEOTIDE SEQUENCE</scope>
    <source>
        <strain evidence="4">Huo1</strain>
        <tissue evidence="4">Leaf</tissue>
    </source>
</reference>
<dbReference type="FunFam" id="1.20.190.20:FF:000002">
    <property type="entry name" value="14-3-3 protein epsilon"/>
    <property type="match status" value="1"/>
</dbReference>
<reference evidence="4" key="2">
    <citation type="submission" date="2020-08" db="EMBL/GenBank/DDBJ databases">
        <title>Plant Genome Project.</title>
        <authorList>
            <person name="Zhang R.-G."/>
        </authorList>
    </citation>
    <scope>NUCLEOTIDE SEQUENCE</scope>
    <source>
        <strain evidence="4">Huo1</strain>
        <tissue evidence="4">Leaf</tissue>
    </source>
</reference>
<dbReference type="PRINTS" id="PR00305">
    <property type="entry name" value="1433ZETA"/>
</dbReference>
<evidence type="ECO:0000313" key="5">
    <source>
        <dbReference type="Proteomes" id="UP000298416"/>
    </source>
</evidence>
<dbReference type="InterPro" id="IPR023409">
    <property type="entry name" value="14-3-3_CS"/>
</dbReference>
<dbReference type="PANTHER" id="PTHR18860">
    <property type="entry name" value="14-3-3 PROTEIN"/>
    <property type="match status" value="1"/>
</dbReference>
<dbReference type="InterPro" id="IPR006439">
    <property type="entry name" value="HAD-SF_hydro_IA"/>
</dbReference>
<dbReference type="SFLD" id="SFLDG01129">
    <property type="entry name" value="C1.5:_HAD__Beta-PGM__Phosphata"/>
    <property type="match status" value="1"/>
</dbReference>
<dbReference type="PROSITE" id="PS00796">
    <property type="entry name" value="1433_1"/>
    <property type="match status" value="1"/>
</dbReference>
<dbReference type="InterPro" id="IPR023410">
    <property type="entry name" value="14-3-3_domain"/>
</dbReference>
<dbReference type="SUPFAM" id="SSF48445">
    <property type="entry name" value="14-3-3 protein"/>
    <property type="match status" value="1"/>
</dbReference>
<dbReference type="Gene3D" id="2.40.50.40">
    <property type="match status" value="1"/>
</dbReference>
<dbReference type="EMBL" id="PNBA02000008">
    <property type="protein sequence ID" value="KAG6416859.1"/>
    <property type="molecule type" value="Genomic_DNA"/>
</dbReference>
<dbReference type="InterPro" id="IPR016197">
    <property type="entry name" value="Chromo-like_dom_sf"/>
</dbReference>
<dbReference type="SFLD" id="SFLDS00003">
    <property type="entry name" value="Haloacid_Dehalogenase"/>
    <property type="match status" value="1"/>
</dbReference>
<comment type="similarity">
    <text evidence="1 2">Belongs to the 14-3-3 family.</text>
</comment>
<dbReference type="SUPFAM" id="SSF56784">
    <property type="entry name" value="HAD-like"/>
    <property type="match status" value="1"/>
</dbReference>
<dbReference type="InterPro" id="IPR036412">
    <property type="entry name" value="HAD-like_sf"/>
</dbReference>
<dbReference type="Proteomes" id="UP000298416">
    <property type="component" value="Unassembled WGS sequence"/>
</dbReference>
<accession>A0A8X8XQP9</accession>
<dbReference type="SUPFAM" id="SSF54160">
    <property type="entry name" value="Chromo domain-like"/>
    <property type="match status" value="1"/>
</dbReference>
<evidence type="ECO:0000259" key="3">
    <source>
        <dbReference type="PROSITE" id="PS50013"/>
    </source>
</evidence>
<dbReference type="PROSITE" id="PS50013">
    <property type="entry name" value="CHROMO_2"/>
    <property type="match status" value="1"/>
</dbReference>
<evidence type="ECO:0000256" key="2">
    <source>
        <dbReference type="RuleBase" id="RU003466"/>
    </source>
</evidence>
<dbReference type="Gene3D" id="3.40.50.1000">
    <property type="entry name" value="HAD superfamily/HAD-like"/>
    <property type="match status" value="1"/>
</dbReference>
<dbReference type="InterPro" id="IPR036815">
    <property type="entry name" value="14-3-3_dom_sf"/>
</dbReference>
<dbReference type="NCBIfam" id="TIGR01509">
    <property type="entry name" value="HAD-SF-IA-v3"/>
    <property type="match status" value="1"/>
</dbReference>
<organism evidence="4">
    <name type="scientific">Salvia splendens</name>
    <name type="common">Scarlet sage</name>
    <dbReference type="NCBI Taxonomy" id="180675"/>
    <lineage>
        <taxon>Eukaryota</taxon>
        <taxon>Viridiplantae</taxon>
        <taxon>Streptophyta</taxon>
        <taxon>Embryophyta</taxon>
        <taxon>Tracheophyta</taxon>
        <taxon>Spermatophyta</taxon>
        <taxon>Magnoliopsida</taxon>
        <taxon>eudicotyledons</taxon>
        <taxon>Gunneridae</taxon>
        <taxon>Pentapetalae</taxon>
        <taxon>asterids</taxon>
        <taxon>lamiids</taxon>
        <taxon>Lamiales</taxon>
        <taxon>Lamiaceae</taxon>
        <taxon>Nepetoideae</taxon>
        <taxon>Mentheae</taxon>
        <taxon>Salviinae</taxon>
        <taxon>Salvia</taxon>
        <taxon>Salvia subgen. Calosphace</taxon>
        <taxon>core Calosphace</taxon>
    </lineage>
</organism>
<dbReference type="Gene3D" id="1.10.150.240">
    <property type="entry name" value="Putative phosphatase, domain 2"/>
    <property type="match status" value="1"/>
</dbReference>
<dbReference type="PROSITE" id="PS00797">
    <property type="entry name" value="1433_2"/>
    <property type="match status" value="1"/>
</dbReference>
<sequence>MASSSDRETAVYVAKLAEQAERYDAMLEEMVESMKNVAKMDVELTIEERNLLSVGYKNVIGSRRASWRILSSIEQKEESRGNEQNAKRIKEYRQKVELELTNICSDIMTVVDEHLIPSCTAGESTVFYYKMKGDYYRYLAEFKAGNDRNDVADQSLKAYELATKSAETELPPTHPIRLGLALNFSVFYYEILNSPERACHLAKQAFDEAISELDTLNEESYKDSTLILQLLRDNLTLWTSDIPEDGAVSRPSWPEWSTVQSTIPADPTLARIKADLEAGRPSSLHYELIHGTLFYKGRIVVPPQSPWIQKLIAERVLDQDGEQVKQVLLKWDGLDIEEATWMDEADVYEAQKLDATSKAGGEGALAKILCVYVCVLILCSVVVNDAVGLWLVLCCGNSNHIPIPFSSHHKPYCDENLSLFISIPTLLLSLSSNPHNTLTKPHSQPMGSAAENSSSDPQISAVIFDLDGTLLNTEDVTKNVLKNFLAKYGRVQDSEKEKKRLGMTFKESSLTIVDDYDLPLTTEEYVNEILPMYQGTWLLAKPLPGANRLMRHLHKHGVPFGLASNSLRKNIEGKISHHDGWKDNFSVILGSDEVKSGKPAPDLFLEAAKRMEMDPSCCLVIEDSIVGVKAGKAAKMKVVAVPSLENESDSYSIADSILHSLLEFQPEHWGLPEFDDCTASCFRVDNALPTEPILLTGVLTNGLFQAHSDNGLTDLPSQIWGLYIGWAKLDGQVSKAVISISSKKTIQPCLLDVEHVASHDKEIQLLLVGYLRRSCSLGNMFNSPEIVDEDKVTADAALDLPEFSHKLFEC</sequence>
<dbReference type="Gene3D" id="1.20.190.20">
    <property type="entry name" value="14-3-3 domain"/>
    <property type="match status" value="1"/>
</dbReference>
<dbReference type="SMART" id="SM00101">
    <property type="entry name" value="14_3_3"/>
    <property type="match status" value="1"/>
</dbReference>
<protein>
    <recommendedName>
        <fullName evidence="3">Chromo domain-containing protein</fullName>
    </recommendedName>
</protein>
<dbReference type="InterPro" id="IPR000308">
    <property type="entry name" value="14-3-3"/>
</dbReference>
<dbReference type="Pfam" id="PF00244">
    <property type="entry name" value="14-3-3"/>
    <property type="match status" value="1"/>
</dbReference>
<dbReference type="SFLD" id="SFLDG01135">
    <property type="entry name" value="C1.5.6:_HAD__Beta-PGM__Phospha"/>
    <property type="match status" value="1"/>
</dbReference>
<dbReference type="InterPro" id="IPR023198">
    <property type="entry name" value="PGP-like_dom2"/>
</dbReference>